<gene>
    <name evidence="2" type="ORF">G5B42_00240</name>
</gene>
<name>A0A8J6I0B3_9FIRM</name>
<feature type="transmembrane region" description="Helical" evidence="1">
    <location>
        <begin position="7"/>
        <end position="28"/>
    </location>
</feature>
<dbReference type="AlphaFoldDB" id="A0A8J6I0B3"/>
<keyword evidence="1" id="KW-0812">Transmembrane</keyword>
<evidence type="ECO:0000313" key="3">
    <source>
        <dbReference type="Proteomes" id="UP000657177"/>
    </source>
</evidence>
<organism evidence="2 3">
    <name type="scientific">Capillibacterium thermochitinicola</name>
    <dbReference type="NCBI Taxonomy" id="2699427"/>
    <lineage>
        <taxon>Bacteria</taxon>
        <taxon>Bacillati</taxon>
        <taxon>Bacillota</taxon>
        <taxon>Capillibacterium</taxon>
    </lineage>
</organism>
<evidence type="ECO:0000313" key="2">
    <source>
        <dbReference type="EMBL" id="MBA2131992.1"/>
    </source>
</evidence>
<dbReference type="RefSeq" id="WP_181338435.1">
    <property type="nucleotide sequence ID" value="NZ_JAAKDE010000001.1"/>
</dbReference>
<sequence>MAKKHPGFYLVLLIIIQILLVFSLHLLARGAAPPGEPLTFSGRFTLVDGDGNGIPDHLGYFLPLPASRPDVVWVCGELQAMIDQQWRTIDYTARSFTQTSGEAALYFYGGELRRLRVNGPFRILIEIRGVNLHASGVGGVSAVYHYDQFEAADAVLTNQGPFSTAQIKKVIYTWASENGIQLGPLQTVTFAFDRWRFDFGGVDGGYGKRVWYAPTGEINWTIQ</sequence>
<evidence type="ECO:0000256" key="1">
    <source>
        <dbReference type="SAM" id="Phobius"/>
    </source>
</evidence>
<reference evidence="2" key="1">
    <citation type="submission" date="2020-06" db="EMBL/GenBank/DDBJ databases">
        <title>Novel chitinolytic bacterium.</title>
        <authorList>
            <person name="Ungkulpasvich U."/>
            <person name="Kosugi A."/>
            <person name="Uke A."/>
        </authorList>
    </citation>
    <scope>NUCLEOTIDE SEQUENCE</scope>
    <source>
        <strain evidence="2">UUS1-1</strain>
    </source>
</reference>
<keyword evidence="3" id="KW-1185">Reference proteome</keyword>
<dbReference type="Proteomes" id="UP000657177">
    <property type="component" value="Unassembled WGS sequence"/>
</dbReference>
<keyword evidence="1" id="KW-0472">Membrane</keyword>
<proteinExistence type="predicted"/>
<protein>
    <submittedName>
        <fullName evidence="2">Uncharacterized protein</fullName>
    </submittedName>
</protein>
<dbReference type="EMBL" id="JAAKDE010000001">
    <property type="protein sequence ID" value="MBA2131992.1"/>
    <property type="molecule type" value="Genomic_DNA"/>
</dbReference>
<comment type="caution">
    <text evidence="2">The sequence shown here is derived from an EMBL/GenBank/DDBJ whole genome shotgun (WGS) entry which is preliminary data.</text>
</comment>
<keyword evidence="1" id="KW-1133">Transmembrane helix</keyword>
<accession>A0A8J6I0B3</accession>